<proteinExistence type="predicted"/>
<dbReference type="InterPro" id="IPR003661">
    <property type="entry name" value="HisK_dim/P_dom"/>
</dbReference>
<feature type="transmembrane region" description="Helical" evidence="3">
    <location>
        <begin position="74"/>
        <end position="95"/>
    </location>
</feature>
<dbReference type="SUPFAM" id="SSF47384">
    <property type="entry name" value="Homodimeric domain of signal transducing histidine kinase"/>
    <property type="match status" value="1"/>
</dbReference>
<evidence type="ECO:0000256" key="1">
    <source>
        <dbReference type="ARBA" id="ARBA00022553"/>
    </source>
</evidence>
<feature type="domain" description="Histidine kinase" evidence="4">
    <location>
        <begin position="328"/>
        <end position="548"/>
    </location>
</feature>
<keyword evidence="7" id="KW-1185">Reference proteome</keyword>
<name>A0AAU9IG29_9CILI</name>
<dbReference type="InterPro" id="IPR005467">
    <property type="entry name" value="His_kinase_dom"/>
</dbReference>
<feature type="transmembrane region" description="Helical" evidence="3">
    <location>
        <begin position="50"/>
        <end position="67"/>
    </location>
</feature>
<keyword evidence="1 2" id="KW-0597">Phosphoprotein</keyword>
<sequence>MAVYKKLWWREEVQDMYGLLLMFSHIFAAFSMSSRAIYLCFTRCPLSVNHLAYFITHITIICIVKYFDKKNWKIKVIIAVFVTEIYHTMYILSYLEDPGNPSMLQAFIMILLTTLELPMIKNKILFNLLLAKHIYIWFLHPLIFESGLFSMTVIQFNSIFAIFLLGNVAIYCKHKVSFEKFELLKEVKLSKERFEIITQAFCHGIIIITGEGKIEYFNSSVLNFLQCLPDCIYSEISKYEYSPGRKVSNFNASKFLIDDINYSYYNLNSQEATLGVTFYNEINLEWKARKIVWENKTAIFLTSRNVNEIMELEKTVTNDHMKSVLLRSVSHELRTPLNAISFFTSELLVRSGFSKAQEEMGKLKMILTSSKLMLSLIDDLLDYSKIISGVFTIRKTHFDIRNVIQSACELISLQASKKNLRLSYRIDPMIPEIVYTDSLRVNQILLNLLSNALKFTLKGSIEVCCNINSKNRLKFCIEDTGIGMSEQTTCELFTEFRTSYIPNINPQGSGLGLWISNFLAKQLGNEPIKVKSSLGKGSRFQFSIDIFQVTPIETKHYKALPEEIEKSQAIEISKYCEFEALRNVDVLIVDDNEFNRVILASILSQSHISCDEACNGKDALNKVLAYNKKGGTYKAIIMDCNMPEINGFEATKLIIKLQRDGDIKSLPNIIGYSAYSSDEDKNACYECGMIDYLTKPCPPEVVISTIQKYIQ</sequence>
<dbReference type="SUPFAM" id="SSF52172">
    <property type="entry name" value="CheY-like"/>
    <property type="match status" value="1"/>
</dbReference>
<dbReference type="InterPro" id="IPR036097">
    <property type="entry name" value="HisK_dim/P_sf"/>
</dbReference>
<dbReference type="SUPFAM" id="SSF55874">
    <property type="entry name" value="ATPase domain of HSP90 chaperone/DNA topoisomerase II/histidine kinase"/>
    <property type="match status" value="1"/>
</dbReference>
<comment type="caution">
    <text evidence="6">The sequence shown here is derived from an EMBL/GenBank/DDBJ whole genome shotgun (WGS) entry which is preliminary data.</text>
</comment>
<dbReference type="InterPro" id="IPR003594">
    <property type="entry name" value="HATPase_dom"/>
</dbReference>
<dbReference type="PRINTS" id="PR00344">
    <property type="entry name" value="BCTRLSENSOR"/>
</dbReference>
<dbReference type="InterPro" id="IPR050956">
    <property type="entry name" value="2C_system_His_kinase"/>
</dbReference>
<dbReference type="Gene3D" id="3.40.50.2300">
    <property type="match status" value="1"/>
</dbReference>
<evidence type="ECO:0000256" key="2">
    <source>
        <dbReference type="PROSITE-ProRule" id="PRU00169"/>
    </source>
</evidence>
<dbReference type="PANTHER" id="PTHR43719">
    <property type="entry name" value="TWO-COMPONENT HISTIDINE KINASE"/>
    <property type="match status" value="1"/>
</dbReference>
<keyword evidence="3" id="KW-0472">Membrane</keyword>
<feature type="domain" description="Response regulatory" evidence="5">
    <location>
        <begin position="585"/>
        <end position="710"/>
    </location>
</feature>
<dbReference type="AlphaFoldDB" id="A0AAU9IG29"/>
<dbReference type="InterPro" id="IPR011006">
    <property type="entry name" value="CheY-like_superfamily"/>
</dbReference>
<evidence type="ECO:0000256" key="3">
    <source>
        <dbReference type="SAM" id="Phobius"/>
    </source>
</evidence>
<protein>
    <recommendedName>
        <fullName evidence="8">Histidine kinase</fullName>
    </recommendedName>
</protein>
<feature type="transmembrane region" description="Helical" evidence="3">
    <location>
        <begin position="16"/>
        <end position="38"/>
    </location>
</feature>
<accession>A0AAU9IG29</accession>
<dbReference type="PANTHER" id="PTHR43719:SF28">
    <property type="entry name" value="PEROXIDE STRESS-ACTIVATED HISTIDINE KINASE MAK1-RELATED"/>
    <property type="match status" value="1"/>
</dbReference>
<evidence type="ECO:0000259" key="5">
    <source>
        <dbReference type="PROSITE" id="PS50110"/>
    </source>
</evidence>
<keyword evidence="3" id="KW-0812">Transmembrane</keyword>
<dbReference type="Gene3D" id="1.10.287.130">
    <property type="match status" value="1"/>
</dbReference>
<dbReference type="Proteomes" id="UP001162131">
    <property type="component" value="Unassembled WGS sequence"/>
</dbReference>
<keyword evidence="3" id="KW-1133">Transmembrane helix</keyword>
<reference evidence="6" key="1">
    <citation type="submission" date="2021-09" db="EMBL/GenBank/DDBJ databases">
        <authorList>
            <consortium name="AG Swart"/>
            <person name="Singh M."/>
            <person name="Singh A."/>
            <person name="Seah K."/>
            <person name="Emmerich C."/>
        </authorList>
    </citation>
    <scope>NUCLEOTIDE SEQUENCE</scope>
    <source>
        <strain evidence="6">ATCC30299</strain>
    </source>
</reference>
<organism evidence="6 7">
    <name type="scientific">Blepharisma stoltei</name>
    <dbReference type="NCBI Taxonomy" id="1481888"/>
    <lineage>
        <taxon>Eukaryota</taxon>
        <taxon>Sar</taxon>
        <taxon>Alveolata</taxon>
        <taxon>Ciliophora</taxon>
        <taxon>Postciliodesmatophora</taxon>
        <taxon>Heterotrichea</taxon>
        <taxon>Heterotrichida</taxon>
        <taxon>Blepharismidae</taxon>
        <taxon>Blepharisma</taxon>
    </lineage>
</organism>
<dbReference type="SMART" id="SM00387">
    <property type="entry name" value="HATPase_c"/>
    <property type="match status" value="1"/>
</dbReference>
<gene>
    <name evidence="6" type="ORF">BSTOLATCC_MIC11382</name>
</gene>
<dbReference type="Gene3D" id="3.30.565.10">
    <property type="entry name" value="Histidine kinase-like ATPase, C-terminal domain"/>
    <property type="match status" value="1"/>
</dbReference>
<evidence type="ECO:0000313" key="6">
    <source>
        <dbReference type="EMBL" id="CAG9314374.1"/>
    </source>
</evidence>
<dbReference type="SMART" id="SM00388">
    <property type="entry name" value="HisKA"/>
    <property type="match status" value="1"/>
</dbReference>
<dbReference type="PROSITE" id="PS50109">
    <property type="entry name" value="HIS_KIN"/>
    <property type="match status" value="1"/>
</dbReference>
<dbReference type="SMART" id="SM00448">
    <property type="entry name" value="REC"/>
    <property type="match status" value="1"/>
</dbReference>
<dbReference type="PROSITE" id="PS50110">
    <property type="entry name" value="RESPONSE_REGULATORY"/>
    <property type="match status" value="1"/>
</dbReference>
<feature type="transmembrane region" description="Helical" evidence="3">
    <location>
        <begin position="101"/>
        <end position="117"/>
    </location>
</feature>
<dbReference type="Pfam" id="PF00072">
    <property type="entry name" value="Response_reg"/>
    <property type="match status" value="1"/>
</dbReference>
<dbReference type="EMBL" id="CAJZBQ010000012">
    <property type="protein sequence ID" value="CAG9314374.1"/>
    <property type="molecule type" value="Genomic_DNA"/>
</dbReference>
<dbReference type="InterPro" id="IPR001789">
    <property type="entry name" value="Sig_transdc_resp-reg_receiver"/>
</dbReference>
<dbReference type="Pfam" id="PF00512">
    <property type="entry name" value="HisKA"/>
    <property type="match status" value="1"/>
</dbReference>
<dbReference type="Pfam" id="PF02518">
    <property type="entry name" value="HATPase_c"/>
    <property type="match status" value="1"/>
</dbReference>
<dbReference type="CDD" id="cd00082">
    <property type="entry name" value="HisKA"/>
    <property type="match status" value="1"/>
</dbReference>
<dbReference type="CDD" id="cd17546">
    <property type="entry name" value="REC_hyHK_CKI1_RcsC-like"/>
    <property type="match status" value="1"/>
</dbReference>
<evidence type="ECO:0000313" key="7">
    <source>
        <dbReference type="Proteomes" id="UP001162131"/>
    </source>
</evidence>
<dbReference type="GO" id="GO:0000155">
    <property type="term" value="F:phosphorelay sensor kinase activity"/>
    <property type="evidence" value="ECO:0007669"/>
    <property type="project" value="InterPro"/>
</dbReference>
<feature type="modified residue" description="4-aspartylphosphate" evidence="2">
    <location>
        <position position="639"/>
    </location>
</feature>
<dbReference type="InterPro" id="IPR004358">
    <property type="entry name" value="Sig_transdc_His_kin-like_C"/>
</dbReference>
<dbReference type="InterPro" id="IPR036890">
    <property type="entry name" value="HATPase_C_sf"/>
</dbReference>
<evidence type="ECO:0000259" key="4">
    <source>
        <dbReference type="PROSITE" id="PS50109"/>
    </source>
</evidence>
<evidence type="ECO:0008006" key="8">
    <source>
        <dbReference type="Google" id="ProtNLM"/>
    </source>
</evidence>